<accession>A0ABX5ZMV2</accession>
<dbReference type="PANTHER" id="PTHR12526">
    <property type="entry name" value="GLYCOSYLTRANSFERASE"/>
    <property type="match status" value="1"/>
</dbReference>
<dbReference type="InterPro" id="IPR028098">
    <property type="entry name" value="Glyco_trans_4-like_N"/>
</dbReference>
<keyword evidence="2" id="KW-0328">Glycosyltransferase</keyword>
<dbReference type="Pfam" id="PF13579">
    <property type="entry name" value="Glyco_trans_4_4"/>
    <property type="match status" value="1"/>
</dbReference>
<evidence type="ECO:0000256" key="3">
    <source>
        <dbReference type="ARBA" id="ARBA00022679"/>
    </source>
</evidence>
<feature type="domain" description="Glycosyl transferase family 1" evidence="4">
    <location>
        <begin position="192"/>
        <end position="349"/>
    </location>
</feature>
<evidence type="ECO:0000259" key="4">
    <source>
        <dbReference type="Pfam" id="PF00534"/>
    </source>
</evidence>
<dbReference type="PANTHER" id="PTHR12526:SF510">
    <property type="entry name" value="D-INOSITOL 3-PHOSPHATE GLYCOSYLTRANSFERASE"/>
    <property type="match status" value="1"/>
</dbReference>
<keyword evidence="3" id="KW-0808">Transferase</keyword>
<dbReference type="Gene3D" id="3.40.50.2000">
    <property type="entry name" value="Glycogen Phosphorylase B"/>
    <property type="match status" value="2"/>
</dbReference>
<dbReference type="InterPro" id="IPR001296">
    <property type="entry name" value="Glyco_trans_1"/>
</dbReference>
<dbReference type="SUPFAM" id="SSF53756">
    <property type="entry name" value="UDP-Glycosyltransferase/glycogen phosphorylase"/>
    <property type="match status" value="1"/>
</dbReference>
<evidence type="ECO:0000313" key="6">
    <source>
        <dbReference type="EMBL" id="QER86002.1"/>
    </source>
</evidence>
<keyword evidence="7" id="KW-1185">Reference proteome</keyword>
<evidence type="ECO:0000259" key="5">
    <source>
        <dbReference type="Pfam" id="PF13579"/>
    </source>
</evidence>
<proteinExistence type="predicted"/>
<organism evidence="6 7">
    <name type="scientific">Streptomyces tendae</name>
    <dbReference type="NCBI Taxonomy" id="1932"/>
    <lineage>
        <taxon>Bacteria</taxon>
        <taxon>Bacillati</taxon>
        <taxon>Actinomycetota</taxon>
        <taxon>Actinomycetes</taxon>
        <taxon>Kitasatosporales</taxon>
        <taxon>Streptomycetaceae</taxon>
        <taxon>Streptomyces</taxon>
    </lineage>
</organism>
<feature type="domain" description="Glycosyltransferase subfamily 4-like N-terminal" evidence="5">
    <location>
        <begin position="29"/>
        <end position="171"/>
    </location>
</feature>
<dbReference type="Pfam" id="PF00534">
    <property type="entry name" value="Glycos_transf_1"/>
    <property type="match status" value="1"/>
</dbReference>
<evidence type="ECO:0000256" key="1">
    <source>
        <dbReference type="ARBA" id="ARBA00021292"/>
    </source>
</evidence>
<dbReference type="EMBL" id="CP043959">
    <property type="protein sequence ID" value="QER86002.1"/>
    <property type="molecule type" value="Genomic_DNA"/>
</dbReference>
<evidence type="ECO:0000313" key="7">
    <source>
        <dbReference type="Proteomes" id="UP000324308"/>
    </source>
</evidence>
<gene>
    <name evidence="6" type="ORF">F3L20_08955</name>
</gene>
<dbReference type="Proteomes" id="UP000324308">
    <property type="component" value="Chromosome"/>
</dbReference>
<name>A0ABX5ZMV2_STRTE</name>
<protein>
    <recommendedName>
        <fullName evidence="1">D-inositol 3-phosphate glycosyltransferase</fullName>
    </recommendedName>
</protein>
<dbReference type="RefSeq" id="WP_150153649.1">
    <property type="nucleotide sequence ID" value="NZ_CP043959.1"/>
</dbReference>
<reference evidence="6 7" key="1">
    <citation type="submission" date="2019-09" db="EMBL/GenBank/DDBJ databases">
        <title>Draft genome sequence of the Ebosin-producing strain Streptomyces sp. 139.</title>
        <authorList>
            <person name="Ai L."/>
            <person name="Geng M."/>
            <person name="Ma M."/>
            <person name="Bai L."/>
        </authorList>
    </citation>
    <scope>NUCLEOTIDE SEQUENCE [LARGE SCALE GENOMIC DNA]</scope>
    <source>
        <strain evidence="6 7">139</strain>
    </source>
</reference>
<sequence>MTPVSSHASHGQSSLRTVQVLGGGNAASGAHVRSLAAGLVARGVRVTVCAPVEADHAYDFTGVGAEHVHVPRSSDPGSVAALRAACSGADLVHAHGLHASFRTALALSGRQTPFVVTWHDRAHADGPRAHFLRVLERRVVRAATVVLGTTSALVDRARRSGARDARLAAVSLPGPRSAPPPDEADRLRPKVRAELGAVERPLIIAVGSLERRRGYDDLLDAAHAWRLLDPVPLVVIAGEGPLHGELRRRIEDEELPVRLAGPREDVPDLLAAADVAVLPSRREEARSPFAQEALHARVPLVATRVGGVPELVGDAAELVPRGNARALADAVTRLLEDPGRRELLAERGPRQAATWPTEDQTVAQVLSVYDELTRPRPLT</sequence>
<dbReference type="CDD" id="cd03801">
    <property type="entry name" value="GT4_PimA-like"/>
    <property type="match status" value="1"/>
</dbReference>
<evidence type="ECO:0000256" key="2">
    <source>
        <dbReference type="ARBA" id="ARBA00022676"/>
    </source>
</evidence>